<evidence type="ECO:0000313" key="2">
    <source>
        <dbReference type="Proteomes" id="UP000016648"/>
    </source>
</evidence>
<proteinExistence type="predicted"/>
<protein>
    <submittedName>
        <fullName evidence="1">Uncharacterized protein</fullName>
    </submittedName>
</protein>
<organism evidence="1 2">
    <name type="scientific">Segatella baroniae F0067</name>
    <dbReference type="NCBI Taxonomy" id="1115809"/>
    <lineage>
        <taxon>Bacteria</taxon>
        <taxon>Pseudomonadati</taxon>
        <taxon>Bacteroidota</taxon>
        <taxon>Bacteroidia</taxon>
        <taxon>Bacteroidales</taxon>
        <taxon>Prevotellaceae</taxon>
        <taxon>Segatella</taxon>
    </lineage>
</organism>
<evidence type="ECO:0000313" key="1">
    <source>
        <dbReference type="EMBL" id="ERK39970.1"/>
    </source>
</evidence>
<gene>
    <name evidence="1" type="ORF">HMPREF9135_0184</name>
</gene>
<dbReference type="AlphaFoldDB" id="U2NPL3"/>
<reference evidence="1 2" key="1">
    <citation type="submission" date="2013-08" db="EMBL/GenBank/DDBJ databases">
        <authorList>
            <person name="Durkin A.S."/>
            <person name="Haft D.R."/>
            <person name="McCorrison J."/>
            <person name="Torralba M."/>
            <person name="Gillis M."/>
            <person name="Haft D.H."/>
            <person name="Methe B."/>
            <person name="Sutton G."/>
            <person name="Nelson K.E."/>
        </authorList>
    </citation>
    <scope>NUCLEOTIDE SEQUENCE [LARGE SCALE GENOMIC DNA]</scope>
    <source>
        <strain evidence="1 2">F0067</strain>
    </source>
</reference>
<keyword evidence="2" id="KW-1185">Reference proteome</keyword>
<accession>U2NPL3</accession>
<name>U2NPL3_9BACT</name>
<dbReference type="PATRIC" id="fig|1115809.3.peg.658"/>
<comment type="caution">
    <text evidence="1">The sequence shown here is derived from an EMBL/GenBank/DDBJ whole genome shotgun (WGS) entry which is preliminary data.</text>
</comment>
<dbReference type="EMBL" id="AWEY01000008">
    <property type="protein sequence ID" value="ERK39970.1"/>
    <property type="molecule type" value="Genomic_DNA"/>
</dbReference>
<dbReference type="Proteomes" id="UP000016648">
    <property type="component" value="Unassembled WGS sequence"/>
</dbReference>
<sequence>MALMAVLQSCYGGRDGEITDDLPQVTRVSGISGDVYTLYQGDTLRLTPRISYSDSTDTTRYDFRWLAGRSQLIGRDRNLVWPVELPSGYSMAGEIPATFVVRDKENGLEFRQTFSFRVLSSYTPDYLCVYQTPEGHIEWMSLQGKPEAFSRHFSGMIHRISPQEPIQGRFTGALYSTNELAVFTDHGPDYGRCISVRNADPKENFFFNVGEYTGEVSGKMYKGGGAPLDIHNVTFGYGASKYFINAGTLHVFNGLDRKLPIFDDNTWVKSRHVRQARSSKQFQRYKKATFVLHDDGRVGCYHVYNDKMEYVQVDGQDFRLDELAGCFSEATGQSANRPYHIYLVGKKDGGYKLYRFHVNYINRVVQPLRLERAMDVDRAFAERVKFWWGSFGETYGFYCLDNAIYRFDYYEMETFDPSEAKKLVTFDNDEEVVDVVPLIPGSGLRDEDYCTVVLLYNSRLHASSLHVYETVSGRRLKSYDHIIPGRVCYFTKCL</sequence>